<dbReference type="PANTHER" id="PTHR42790">
    <property type="entry name" value="AMINOTRANSFERASE"/>
    <property type="match status" value="1"/>
</dbReference>
<reference evidence="8" key="1">
    <citation type="submission" date="2023-07" db="EMBL/GenBank/DDBJ databases">
        <title>Genomic Encyclopedia of Type Strains, Phase IV (KMG-IV): sequencing the most valuable type-strain genomes for metagenomic binning, comparative biology and taxonomic classification.</title>
        <authorList>
            <person name="Goeker M."/>
        </authorList>
    </citation>
    <scope>NUCLEOTIDE SEQUENCE</scope>
    <source>
        <strain evidence="8">DSM 23947</strain>
    </source>
</reference>
<dbReference type="Gene3D" id="3.90.1150.10">
    <property type="entry name" value="Aspartate Aminotransferase, domain 1"/>
    <property type="match status" value="1"/>
</dbReference>
<evidence type="ECO:0000259" key="7">
    <source>
        <dbReference type="Pfam" id="PF00155"/>
    </source>
</evidence>
<dbReference type="PANTHER" id="PTHR42790:SF19">
    <property type="entry name" value="KYNURENINE_ALPHA-AMINOADIPATE AMINOTRANSFERASE, MITOCHONDRIAL"/>
    <property type="match status" value="1"/>
</dbReference>
<keyword evidence="4 8" id="KW-0032">Aminotransferase</keyword>
<dbReference type="RefSeq" id="WP_307256375.1">
    <property type="nucleotide sequence ID" value="NZ_JAUSUC010000006.1"/>
</dbReference>
<gene>
    <name evidence="8" type="ORF">J2S13_000779</name>
</gene>
<dbReference type="GO" id="GO:1901605">
    <property type="term" value="P:alpha-amino acid metabolic process"/>
    <property type="evidence" value="ECO:0007669"/>
    <property type="project" value="TreeGrafter"/>
</dbReference>
<dbReference type="GO" id="GO:0008483">
    <property type="term" value="F:transaminase activity"/>
    <property type="evidence" value="ECO:0007669"/>
    <property type="project" value="UniProtKB-KW"/>
</dbReference>
<comment type="subunit">
    <text evidence="3">Homodimer.</text>
</comment>
<name>A0AAJ1WIG0_9BACI</name>
<dbReference type="InterPro" id="IPR004839">
    <property type="entry name" value="Aminotransferase_I/II_large"/>
</dbReference>
<dbReference type="CDD" id="cd00609">
    <property type="entry name" value="AAT_like"/>
    <property type="match status" value="1"/>
</dbReference>
<dbReference type="Pfam" id="PF00155">
    <property type="entry name" value="Aminotran_1_2"/>
    <property type="match status" value="1"/>
</dbReference>
<comment type="caution">
    <text evidence="8">The sequence shown here is derived from an EMBL/GenBank/DDBJ whole genome shotgun (WGS) entry which is preliminary data.</text>
</comment>
<dbReference type="InterPro" id="IPR015421">
    <property type="entry name" value="PyrdxlP-dep_Trfase_major"/>
</dbReference>
<evidence type="ECO:0000313" key="9">
    <source>
        <dbReference type="Proteomes" id="UP001237207"/>
    </source>
</evidence>
<evidence type="ECO:0000256" key="6">
    <source>
        <dbReference type="ARBA" id="ARBA00022898"/>
    </source>
</evidence>
<keyword evidence="9" id="KW-1185">Reference proteome</keyword>
<evidence type="ECO:0000256" key="5">
    <source>
        <dbReference type="ARBA" id="ARBA00022679"/>
    </source>
</evidence>
<comment type="cofactor">
    <cofactor evidence="1">
        <name>pyridoxal 5'-phosphate</name>
        <dbReference type="ChEBI" id="CHEBI:597326"/>
    </cofactor>
</comment>
<dbReference type="SUPFAM" id="SSF53383">
    <property type="entry name" value="PLP-dependent transferases"/>
    <property type="match status" value="1"/>
</dbReference>
<dbReference type="InterPro" id="IPR015422">
    <property type="entry name" value="PyrdxlP-dep_Trfase_small"/>
</dbReference>
<comment type="similarity">
    <text evidence="2">Belongs to the class-I pyridoxal-phosphate-dependent aminotransferase family.</text>
</comment>
<dbReference type="GO" id="GO:0030170">
    <property type="term" value="F:pyridoxal phosphate binding"/>
    <property type="evidence" value="ECO:0007669"/>
    <property type="project" value="InterPro"/>
</dbReference>
<feature type="domain" description="Aminotransferase class I/classII large" evidence="7">
    <location>
        <begin position="37"/>
        <end position="381"/>
    </location>
</feature>
<protein>
    <submittedName>
        <fullName evidence="8">2-aminoadipate transaminase</fullName>
        <ecNumber evidence="8">2.6.1.-</ecNumber>
    </submittedName>
</protein>
<dbReference type="EMBL" id="JAUSUC010000006">
    <property type="protein sequence ID" value="MDQ0214383.1"/>
    <property type="molecule type" value="Genomic_DNA"/>
</dbReference>
<dbReference type="InterPro" id="IPR015424">
    <property type="entry name" value="PyrdxlP-dep_Trfase"/>
</dbReference>
<evidence type="ECO:0000256" key="2">
    <source>
        <dbReference type="ARBA" id="ARBA00007441"/>
    </source>
</evidence>
<evidence type="ECO:0000256" key="1">
    <source>
        <dbReference type="ARBA" id="ARBA00001933"/>
    </source>
</evidence>
<dbReference type="AlphaFoldDB" id="A0AAJ1WIG0"/>
<dbReference type="InterPro" id="IPR050859">
    <property type="entry name" value="Class-I_PLP-dep_aminotransf"/>
</dbReference>
<dbReference type="Proteomes" id="UP001237207">
    <property type="component" value="Unassembled WGS sequence"/>
</dbReference>
<accession>A0AAJ1WIG0</accession>
<organism evidence="8 9">
    <name type="scientific">Oikeobacillus pervagus</name>
    <dbReference type="NCBI Taxonomy" id="1325931"/>
    <lineage>
        <taxon>Bacteria</taxon>
        <taxon>Bacillati</taxon>
        <taxon>Bacillota</taxon>
        <taxon>Bacilli</taxon>
        <taxon>Bacillales</taxon>
        <taxon>Bacillaceae</taxon>
        <taxon>Oikeobacillus</taxon>
    </lineage>
</organism>
<dbReference type="FunFam" id="3.40.640.10:FF:000053">
    <property type="entry name" value="Aminotransferase, class I"/>
    <property type="match status" value="1"/>
</dbReference>
<dbReference type="Gene3D" id="3.40.640.10">
    <property type="entry name" value="Type I PLP-dependent aspartate aminotransferase-like (Major domain)"/>
    <property type="match status" value="1"/>
</dbReference>
<evidence type="ECO:0000256" key="4">
    <source>
        <dbReference type="ARBA" id="ARBA00022576"/>
    </source>
</evidence>
<dbReference type="EC" id="2.6.1.-" evidence="8"/>
<keyword evidence="5 8" id="KW-0808">Transferase</keyword>
<keyword evidence="6" id="KW-0663">Pyridoxal phosphate</keyword>
<evidence type="ECO:0000313" key="8">
    <source>
        <dbReference type="EMBL" id="MDQ0214383.1"/>
    </source>
</evidence>
<proteinExistence type="inferred from homology"/>
<sequence>MNYRLAARTKHLTSSAVRDILKVINEGNVISFAGGLPDDALFPVEPLRVAFEKTLQSGHQALQYGVTEGFVPLREVLVDRLARKGIVTNVDRILLTTGSQQAIDLFSRVMFDPGDVVLTEDPTYLAALQVFKSYEAKVISVQSDDFGMILDDLEEKIRTYHPKAIYIVPTFSNPVGKVWTLERRQALLQLAKEHDVIIFEDDPYGEIQFHEEEITPIAALDDGTTVLYTSTFSKTVVPALRSGWISGPIEIMKVIAQAKQGADLHSSLIDQEALYYLLQDFDIEAHIQKIRSEYKFRMNLMLDELKKINMDGLSYGVPRGGMFFWVRMPEEISTTKMLDKAIGQGFAYVPGAPFYVNDPKENTLRLNFSHPTPVQIREGMKSFVNVFSEALQVY</sequence>
<evidence type="ECO:0000256" key="3">
    <source>
        <dbReference type="ARBA" id="ARBA00011738"/>
    </source>
</evidence>